<sequence>MISRKESIFHIALLIIVQLSSLLVVSINGTLICKVKQSDLFNEESNLDHFSLLLLAIFSFVASSSLLLSHVELWPKTLPSPASYTFLAVELMISITLIALFAMITTVKMKPPHELPFVCVSPAFLKTYFGNLCETFRFVILFSFITACSWVLVLLSTFITLIYSTLSSEIMFDMETSSSENGRLSYPRLENDSIQPYYPAHVNTKISSVPKYEPFCYSK</sequence>
<keyword evidence="1" id="KW-0472">Membrane</keyword>
<accession>A0A9P6YKH0</accession>
<evidence type="ECO:0000313" key="3">
    <source>
        <dbReference type="Proteomes" id="UP000717996"/>
    </source>
</evidence>
<evidence type="ECO:0000313" key="2">
    <source>
        <dbReference type="EMBL" id="KAG1550822.1"/>
    </source>
</evidence>
<organism evidence="2 3">
    <name type="scientific">Rhizopus oryzae</name>
    <name type="common">Mucormycosis agent</name>
    <name type="synonym">Rhizopus arrhizus var. delemar</name>
    <dbReference type="NCBI Taxonomy" id="64495"/>
    <lineage>
        <taxon>Eukaryota</taxon>
        <taxon>Fungi</taxon>
        <taxon>Fungi incertae sedis</taxon>
        <taxon>Mucoromycota</taxon>
        <taxon>Mucoromycotina</taxon>
        <taxon>Mucoromycetes</taxon>
        <taxon>Mucorales</taxon>
        <taxon>Mucorineae</taxon>
        <taxon>Rhizopodaceae</taxon>
        <taxon>Rhizopus</taxon>
    </lineage>
</organism>
<dbReference type="EMBL" id="JAANIT010000185">
    <property type="protein sequence ID" value="KAG1550822.1"/>
    <property type="molecule type" value="Genomic_DNA"/>
</dbReference>
<reference evidence="2" key="1">
    <citation type="journal article" date="2020" name="Microb. Genom.">
        <title>Genetic diversity of clinical and environmental Mucorales isolates obtained from an investigation of mucormycosis cases among solid organ transplant recipients.</title>
        <authorList>
            <person name="Nguyen M.H."/>
            <person name="Kaul D."/>
            <person name="Muto C."/>
            <person name="Cheng S.J."/>
            <person name="Richter R.A."/>
            <person name="Bruno V.M."/>
            <person name="Liu G."/>
            <person name="Beyhan S."/>
            <person name="Sundermann A.J."/>
            <person name="Mounaud S."/>
            <person name="Pasculle A.W."/>
            <person name="Nierman W.C."/>
            <person name="Driscoll E."/>
            <person name="Cumbie R."/>
            <person name="Clancy C.J."/>
            <person name="Dupont C.L."/>
        </authorList>
    </citation>
    <scope>NUCLEOTIDE SEQUENCE</scope>
    <source>
        <strain evidence="2">GL16</strain>
    </source>
</reference>
<feature type="transmembrane region" description="Helical" evidence="1">
    <location>
        <begin position="52"/>
        <end position="71"/>
    </location>
</feature>
<dbReference type="OrthoDB" id="2254623at2759"/>
<proteinExistence type="predicted"/>
<feature type="transmembrane region" description="Helical" evidence="1">
    <location>
        <begin position="12"/>
        <end position="32"/>
    </location>
</feature>
<protein>
    <submittedName>
        <fullName evidence="2">Uncharacterized protein</fullName>
    </submittedName>
</protein>
<feature type="transmembrane region" description="Helical" evidence="1">
    <location>
        <begin position="138"/>
        <end position="163"/>
    </location>
</feature>
<keyword evidence="1" id="KW-1133">Transmembrane helix</keyword>
<comment type="caution">
    <text evidence="2">The sequence shown here is derived from an EMBL/GenBank/DDBJ whole genome shotgun (WGS) entry which is preliminary data.</text>
</comment>
<dbReference type="Proteomes" id="UP000717996">
    <property type="component" value="Unassembled WGS sequence"/>
</dbReference>
<dbReference type="AlphaFoldDB" id="A0A9P6YKH0"/>
<keyword evidence="1" id="KW-0812">Transmembrane</keyword>
<gene>
    <name evidence="2" type="ORF">G6F51_002216</name>
</gene>
<name>A0A9P6YKH0_RHIOR</name>
<feature type="transmembrane region" description="Helical" evidence="1">
    <location>
        <begin position="83"/>
        <end position="104"/>
    </location>
</feature>
<evidence type="ECO:0000256" key="1">
    <source>
        <dbReference type="SAM" id="Phobius"/>
    </source>
</evidence>